<evidence type="ECO:0000313" key="1">
    <source>
        <dbReference type="EMBL" id="EGR27927.1"/>
    </source>
</evidence>
<keyword evidence="2" id="KW-1185">Reference proteome</keyword>
<proteinExistence type="predicted"/>
<accession>G0R3P4</accession>
<dbReference type="RefSeq" id="XP_004027272.1">
    <property type="nucleotide sequence ID" value="XM_004027223.1"/>
</dbReference>
<name>G0R3P4_ICHMU</name>
<gene>
    <name evidence="1" type="ORF">IMG5_186790</name>
</gene>
<dbReference type="Proteomes" id="UP000008983">
    <property type="component" value="Unassembled WGS sequence"/>
</dbReference>
<dbReference type="EMBL" id="GL984310">
    <property type="protein sequence ID" value="EGR27927.1"/>
    <property type="molecule type" value="Genomic_DNA"/>
</dbReference>
<dbReference type="GeneID" id="14903987"/>
<dbReference type="AlphaFoldDB" id="G0R3P4"/>
<sequence length="167" mass="20516">MSIIQQMKKIFLVWMLTYLLKCLVQERKIQKINNYKKCKTYQKQTILIIKLLIFLQIYKNVYKKILMKKFNTKFIKLILLINLIYSQNIKKKRFQKFKTNSLKLFKFNMMMLYKINQILINIQIMLIKKIKLYLIQIKIFKVIIKNRILNQKQARQINKKSGIYKKL</sequence>
<protein>
    <submittedName>
        <fullName evidence="1">Uncharacterized protein</fullName>
    </submittedName>
</protein>
<evidence type="ECO:0000313" key="2">
    <source>
        <dbReference type="Proteomes" id="UP000008983"/>
    </source>
</evidence>
<dbReference type="InParanoid" id="G0R3P4"/>
<organism evidence="1 2">
    <name type="scientific">Ichthyophthirius multifiliis</name>
    <name type="common">White spot disease agent</name>
    <name type="synonym">Ich</name>
    <dbReference type="NCBI Taxonomy" id="5932"/>
    <lineage>
        <taxon>Eukaryota</taxon>
        <taxon>Sar</taxon>
        <taxon>Alveolata</taxon>
        <taxon>Ciliophora</taxon>
        <taxon>Intramacronucleata</taxon>
        <taxon>Oligohymenophorea</taxon>
        <taxon>Hymenostomatida</taxon>
        <taxon>Ophryoglenina</taxon>
        <taxon>Ichthyophthirius</taxon>
    </lineage>
</organism>
<reference evidence="1 2" key="1">
    <citation type="submission" date="2011-07" db="EMBL/GenBank/DDBJ databases">
        <authorList>
            <person name="Coyne R."/>
            <person name="Brami D."/>
            <person name="Johnson J."/>
            <person name="Hostetler J."/>
            <person name="Hannick L."/>
            <person name="Clark T."/>
            <person name="Cassidy-Hanley D."/>
            <person name="Inman J."/>
        </authorList>
    </citation>
    <scope>NUCLEOTIDE SEQUENCE [LARGE SCALE GENOMIC DNA]</scope>
    <source>
        <strain evidence="1 2">G5</strain>
    </source>
</reference>